<organism evidence="1 2">
    <name type="scientific">Paenibacillus physcomitrellae</name>
    <dbReference type="NCBI Taxonomy" id="1619311"/>
    <lineage>
        <taxon>Bacteria</taxon>
        <taxon>Bacillati</taxon>
        <taxon>Bacillota</taxon>
        <taxon>Bacilli</taxon>
        <taxon>Bacillales</taxon>
        <taxon>Paenibacillaceae</taxon>
        <taxon>Paenibacillus</taxon>
    </lineage>
</organism>
<name>A0ABQ1G3A4_9BACL</name>
<protein>
    <recommendedName>
        <fullName evidence="3">Restriction endonuclease subunit S</fullName>
    </recommendedName>
</protein>
<evidence type="ECO:0000313" key="2">
    <source>
        <dbReference type="Proteomes" id="UP000609323"/>
    </source>
</evidence>
<evidence type="ECO:0000313" key="1">
    <source>
        <dbReference type="EMBL" id="GGA35820.1"/>
    </source>
</evidence>
<comment type="caution">
    <text evidence="1">The sequence shown here is derived from an EMBL/GenBank/DDBJ whole genome shotgun (WGS) entry which is preliminary data.</text>
</comment>
<dbReference type="RefSeq" id="WP_094094009.1">
    <property type="nucleotide sequence ID" value="NZ_BMHF01000006.1"/>
</dbReference>
<evidence type="ECO:0008006" key="3">
    <source>
        <dbReference type="Google" id="ProtNLM"/>
    </source>
</evidence>
<accession>A0ABQ1G3A4</accession>
<dbReference type="Pfam" id="PF26595">
    <property type="entry name" value="A_ENA"/>
    <property type="match status" value="1"/>
</dbReference>
<gene>
    <name evidence="1" type="ORF">GCM10010917_21250</name>
</gene>
<dbReference type="EMBL" id="BMHF01000006">
    <property type="protein sequence ID" value="GGA35820.1"/>
    <property type="molecule type" value="Genomic_DNA"/>
</dbReference>
<dbReference type="Proteomes" id="UP000609323">
    <property type="component" value="Unassembled WGS sequence"/>
</dbReference>
<dbReference type="InterPro" id="IPR058705">
    <property type="entry name" value="A_ENA"/>
</dbReference>
<sequence>MSREHAYINILDAAAKIQWNVAMMLEAKALEAEKTRNWTLNHLHAGSFSDHESQLGQPLGVHEQMVELIEGLTKLENGLCSNLRAVLATSGGAGDSGGFGDMLGGLGGLGGLGFGDEEK</sequence>
<reference evidence="2" key="1">
    <citation type="journal article" date="2019" name="Int. J. Syst. Evol. Microbiol.">
        <title>The Global Catalogue of Microorganisms (GCM) 10K type strain sequencing project: providing services to taxonomists for standard genome sequencing and annotation.</title>
        <authorList>
            <consortium name="The Broad Institute Genomics Platform"/>
            <consortium name="The Broad Institute Genome Sequencing Center for Infectious Disease"/>
            <person name="Wu L."/>
            <person name="Ma J."/>
        </authorList>
    </citation>
    <scope>NUCLEOTIDE SEQUENCE [LARGE SCALE GENOMIC DNA]</scope>
    <source>
        <strain evidence="2">CGMCC 1.15044</strain>
    </source>
</reference>
<proteinExistence type="predicted"/>
<keyword evidence="2" id="KW-1185">Reference proteome</keyword>